<feature type="binding site" evidence="12">
    <location>
        <position position="125"/>
    </location>
    <ligand>
        <name>NAD(+)</name>
        <dbReference type="ChEBI" id="CHEBI:57540"/>
    </ligand>
</feature>
<feature type="domain" description="3-hydroxyacyl-CoA dehydrogenase NAD binding" evidence="15">
    <location>
        <begin position="11"/>
        <end position="190"/>
    </location>
</feature>
<proteinExistence type="inferred from homology"/>
<organism evidence="16 17">
    <name type="scientific">Lysinibacillus sphaericus</name>
    <name type="common">Bacillus sphaericus</name>
    <dbReference type="NCBI Taxonomy" id="1421"/>
    <lineage>
        <taxon>Bacteria</taxon>
        <taxon>Bacillati</taxon>
        <taxon>Bacillota</taxon>
        <taxon>Bacilli</taxon>
        <taxon>Bacillales</taxon>
        <taxon>Bacillaceae</taxon>
        <taxon>Lysinibacillus</taxon>
    </lineage>
</organism>
<feature type="binding site" evidence="12">
    <location>
        <position position="150"/>
    </location>
    <ligand>
        <name>NAD(+)</name>
        <dbReference type="ChEBI" id="CHEBI:57540"/>
    </ligand>
</feature>
<dbReference type="PANTHER" id="PTHR48075">
    <property type="entry name" value="3-HYDROXYACYL-COA DEHYDROGENASE FAMILY PROTEIN"/>
    <property type="match status" value="1"/>
</dbReference>
<keyword evidence="8 12" id="KW-0520">NAD</keyword>
<evidence type="ECO:0000256" key="9">
    <source>
        <dbReference type="ARBA" id="ARBA00038962"/>
    </source>
</evidence>
<dbReference type="InterPro" id="IPR013328">
    <property type="entry name" value="6PGD_dom2"/>
</dbReference>
<dbReference type="InterPro" id="IPR006108">
    <property type="entry name" value="3HC_DH_C"/>
</dbReference>
<evidence type="ECO:0000256" key="2">
    <source>
        <dbReference type="ARBA" id="ARBA00005086"/>
    </source>
</evidence>
<evidence type="ECO:0000256" key="12">
    <source>
        <dbReference type="PIRSR" id="PIRSR000105-2"/>
    </source>
</evidence>
<feature type="binding site" evidence="12">
    <location>
        <position position="103"/>
    </location>
    <ligand>
        <name>NAD(+)</name>
        <dbReference type="ChEBI" id="CHEBI:57540"/>
    </ligand>
</feature>
<name>A0A544V0L9_LYSSH</name>
<dbReference type="GO" id="GO:0050104">
    <property type="term" value="F:L-gulonate 3-dehydrogenase activity"/>
    <property type="evidence" value="ECO:0007669"/>
    <property type="project" value="UniProtKB-EC"/>
</dbReference>
<protein>
    <recommendedName>
        <fullName evidence="10">L-gulonate 3-dehydrogenase</fullName>
        <ecNumber evidence="9">1.1.1.45</ecNumber>
    </recommendedName>
    <alternativeName>
        <fullName evidence="10">L-gulonate 3-dehydrogenase</fullName>
    </alternativeName>
</protein>
<evidence type="ECO:0000256" key="4">
    <source>
        <dbReference type="ARBA" id="ARBA00011738"/>
    </source>
</evidence>
<comment type="subcellular location">
    <subcellularLocation>
        <location evidence="1">Cytoplasm</location>
    </subcellularLocation>
</comment>
<sequence length="325" mass="36313">MPKGEVSMIQKVGVIGAGTMGFGIAFQIITNGMPVVLQDIKEESLQLAGEKLKTYLKIFREEGTLFGDSDETITNRLTFTTKIEGVAGCDLVIESATENLELKQEIFRQLDEICGENVILTSNTSSLKLSEISRNVEKHKDKVMITHFFNPAHIVPLVELLKGPDTKQETYDEVNAFMKKMGKVTIEVRREVPGLVANRIQVALAREALSLLEDGVVSERDLERAIFAGPGFRFSSSGLLKIIDFGGLDIWDIVLGQLQPEIETNVRSFSVIKDKIDQGNLGVKSSKGFFDYPGQSLDEYVIERDRSLIQQLKTFDKIQWEIEHA</sequence>
<accession>A0A544V0L9</accession>
<keyword evidence="7" id="KW-0560">Oxidoreductase</keyword>
<evidence type="ECO:0000259" key="14">
    <source>
        <dbReference type="Pfam" id="PF00725"/>
    </source>
</evidence>
<dbReference type="PIRSF" id="PIRSF000105">
    <property type="entry name" value="HCDH"/>
    <property type="match status" value="1"/>
</dbReference>
<feature type="binding site" evidence="12">
    <location>
        <position position="98"/>
    </location>
    <ligand>
        <name>NAD(+)</name>
        <dbReference type="ChEBI" id="CHEBI:57540"/>
    </ligand>
</feature>
<gene>
    <name evidence="16" type="ORF">C7Y47_01040</name>
</gene>
<feature type="binding site" evidence="12">
    <location>
        <position position="284"/>
    </location>
    <ligand>
        <name>NAD(+)</name>
        <dbReference type="ChEBI" id="CHEBI:57540"/>
    </ligand>
</feature>
<evidence type="ECO:0000313" key="16">
    <source>
        <dbReference type="EMBL" id="TQR39649.1"/>
    </source>
</evidence>
<evidence type="ECO:0000256" key="8">
    <source>
        <dbReference type="ARBA" id="ARBA00023027"/>
    </source>
</evidence>
<feature type="transmembrane region" description="Helical" evidence="13">
    <location>
        <begin position="12"/>
        <end position="29"/>
    </location>
</feature>
<evidence type="ECO:0000256" key="6">
    <source>
        <dbReference type="ARBA" id="ARBA00022553"/>
    </source>
</evidence>
<dbReference type="AlphaFoldDB" id="A0A544V0L9"/>
<dbReference type="SUPFAM" id="SSF51735">
    <property type="entry name" value="NAD(P)-binding Rossmann-fold domains"/>
    <property type="match status" value="1"/>
</dbReference>
<comment type="similarity">
    <text evidence="3">Belongs to the 3-hydroxyacyl-CoA dehydrogenase family.</text>
</comment>
<keyword evidence="13" id="KW-0812">Transmembrane</keyword>
<feature type="domain" description="3-hydroxyacyl-CoA dehydrogenase C-terminal" evidence="14">
    <location>
        <begin position="194"/>
        <end position="292"/>
    </location>
</feature>
<dbReference type="Gene3D" id="1.10.1040.10">
    <property type="entry name" value="N-(1-d-carboxylethyl)-l-norvaline Dehydrogenase, domain 2"/>
    <property type="match status" value="1"/>
</dbReference>
<comment type="caution">
    <text evidence="16">The sequence shown here is derived from an EMBL/GenBank/DDBJ whole genome shotgun (WGS) entry which is preliminary data.</text>
</comment>
<dbReference type="Pfam" id="PF02737">
    <property type="entry name" value="3HCDH_N"/>
    <property type="match status" value="1"/>
</dbReference>
<dbReference type="GO" id="GO:0006631">
    <property type="term" value="P:fatty acid metabolic process"/>
    <property type="evidence" value="ECO:0007669"/>
    <property type="project" value="InterPro"/>
</dbReference>
<dbReference type="PANTHER" id="PTHR48075:SF1">
    <property type="entry name" value="LAMBDA-CRYSTALLIN HOMOLOG"/>
    <property type="match status" value="1"/>
</dbReference>
<dbReference type="EMBL" id="SADV01000001">
    <property type="protein sequence ID" value="TQR39649.1"/>
    <property type="molecule type" value="Genomic_DNA"/>
</dbReference>
<evidence type="ECO:0000256" key="1">
    <source>
        <dbReference type="ARBA" id="ARBA00004496"/>
    </source>
</evidence>
<dbReference type="FunFam" id="3.40.50.720:FF:000009">
    <property type="entry name" value="Fatty oxidation complex, alpha subunit"/>
    <property type="match status" value="1"/>
</dbReference>
<comment type="pathway">
    <text evidence="2">Lipid metabolism; butanoate metabolism.</text>
</comment>
<reference evidence="16 17" key="1">
    <citation type="submission" date="2018-03" db="EMBL/GenBank/DDBJ databases">
        <title>Aerobic endospore-forming bacteria genome sequencing and assembly.</title>
        <authorList>
            <person name="Cavalcante D.A."/>
            <person name="Driks A."/>
            <person name="Putonti C."/>
            <person name="De-Souza M.T."/>
        </authorList>
    </citation>
    <scope>NUCLEOTIDE SEQUENCE [LARGE SCALE GENOMIC DNA]</scope>
    <source>
        <strain evidence="16 17">SDF0037</strain>
    </source>
</reference>
<dbReference type="Pfam" id="PF00725">
    <property type="entry name" value="3HCDH"/>
    <property type="match status" value="1"/>
</dbReference>
<keyword evidence="13" id="KW-1133">Transmembrane helix</keyword>
<dbReference type="GO" id="GO:0070403">
    <property type="term" value="F:NAD+ binding"/>
    <property type="evidence" value="ECO:0007669"/>
    <property type="project" value="InterPro"/>
</dbReference>
<evidence type="ECO:0000256" key="7">
    <source>
        <dbReference type="ARBA" id="ARBA00023002"/>
    </source>
</evidence>
<dbReference type="SUPFAM" id="SSF48179">
    <property type="entry name" value="6-phosphogluconate dehydrogenase C-terminal domain-like"/>
    <property type="match status" value="1"/>
</dbReference>
<feature type="site" description="Important for catalytic activity" evidence="11">
    <location>
        <position position="147"/>
    </location>
</feature>
<evidence type="ECO:0000256" key="10">
    <source>
        <dbReference type="ARBA" id="ARBA00042709"/>
    </source>
</evidence>
<dbReference type="InterPro" id="IPR006176">
    <property type="entry name" value="3-OHacyl-CoA_DH_NAD-bd"/>
</dbReference>
<dbReference type="InterPro" id="IPR036291">
    <property type="entry name" value="NAD(P)-bd_dom_sf"/>
</dbReference>
<dbReference type="Gene3D" id="3.40.50.720">
    <property type="entry name" value="NAD(P)-binding Rossmann-like Domain"/>
    <property type="match status" value="1"/>
</dbReference>
<dbReference type="InterPro" id="IPR022694">
    <property type="entry name" value="3-OHacyl-CoA_DH"/>
</dbReference>
<evidence type="ECO:0000256" key="13">
    <source>
        <dbReference type="SAM" id="Phobius"/>
    </source>
</evidence>
<comment type="subunit">
    <text evidence="4">Homodimer.</text>
</comment>
<keyword evidence="5" id="KW-0963">Cytoplasm</keyword>
<dbReference type="GO" id="GO:0005737">
    <property type="term" value="C:cytoplasm"/>
    <property type="evidence" value="ECO:0007669"/>
    <property type="project" value="UniProtKB-SubCell"/>
</dbReference>
<evidence type="ECO:0000256" key="5">
    <source>
        <dbReference type="ARBA" id="ARBA00022490"/>
    </source>
</evidence>
<evidence type="ECO:0000256" key="11">
    <source>
        <dbReference type="PIRSR" id="PIRSR000105-1"/>
    </source>
</evidence>
<evidence type="ECO:0000256" key="3">
    <source>
        <dbReference type="ARBA" id="ARBA00009463"/>
    </source>
</evidence>
<evidence type="ECO:0000259" key="15">
    <source>
        <dbReference type="Pfam" id="PF02737"/>
    </source>
</evidence>
<dbReference type="OrthoDB" id="9771883at2"/>
<keyword evidence="6" id="KW-0597">Phosphoprotein</keyword>
<evidence type="ECO:0000313" key="17">
    <source>
        <dbReference type="Proteomes" id="UP000317944"/>
    </source>
</evidence>
<dbReference type="EC" id="1.1.1.45" evidence="9"/>
<feature type="binding site" evidence="12">
    <location>
        <position position="39"/>
    </location>
    <ligand>
        <name>NAD(+)</name>
        <dbReference type="ChEBI" id="CHEBI:57540"/>
    </ligand>
</feature>
<dbReference type="InterPro" id="IPR008927">
    <property type="entry name" value="6-PGluconate_DH-like_C_sf"/>
</dbReference>
<dbReference type="Proteomes" id="UP000317944">
    <property type="component" value="Unassembled WGS sequence"/>
</dbReference>
<feature type="binding site" evidence="12">
    <location>
        <begin position="16"/>
        <end position="21"/>
    </location>
    <ligand>
        <name>NAD(+)</name>
        <dbReference type="ChEBI" id="CHEBI:57540"/>
    </ligand>
</feature>
<keyword evidence="13" id="KW-0472">Membrane</keyword>